<dbReference type="FunFam" id="2.60.40.10:FF:000299">
    <property type="entry name" value="protogenin isoform X2"/>
    <property type="match status" value="1"/>
</dbReference>
<dbReference type="InterPro" id="IPR003961">
    <property type="entry name" value="FN3_dom"/>
</dbReference>
<evidence type="ECO:0000256" key="1">
    <source>
        <dbReference type="ARBA" id="ARBA00004167"/>
    </source>
</evidence>
<gene>
    <name evidence="16" type="primary">IGDCC4</name>
</gene>
<evidence type="ECO:0000313" key="16">
    <source>
        <dbReference type="Ensembl" id="ENSSFOP00015024145.2"/>
    </source>
</evidence>
<evidence type="ECO:0000256" key="7">
    <source>
        <dbReference type="ARBA" id="ARBA00023136"/>
    </source>
</evidence>
<dbReference type="Gene3D" id="2.60.40.10">
    <property type="entry name" value="Immunoglobulins"/>
    <property type="match status" value="9"/>
</dbReference>
<evidence type="ECO:0000313" key="17">
    <source>
        <dbReference type="Proteomes" id="UP000694397"/>
    </source>
</evidence>
<evidence type="ECO:0000256" key="4">
    <source>
        <dbReference type="ARBA" id="ARBA00022729"/>
    </source>
</evidence>
<dbReference type="SUPFAM" id="SSF49265">
    <property type="entry name" value="Fibronectin type III"/>
    <property type="match status" value="3"/>
</dbReference>
<dbReference type="InterPro" id="IPR013783">
    <property type="entry name" value="Ig-like_fold"/>
</dbReference>
<keyword evidence="4 13" id="KW-0732">Signal</keyword>
<feature type="domain" description="Ig-like" evidence="14">
    <location>
        <begin position="219"/>
        <end position="300"/>
    </location>
</feature>
<evidence type="ECO:0000256" key="6">
    <source>
        <dbReference type="ARBA" id="ARBA00022989"/>
    </source>
</evidence>
<feature type="signal peptide" evidence="13">
    <location>
        <begin position="1"/>
        <end position="18"/>
    </location>
</feature>
<feature type="compositionally biased region" description="Basic and acidic residues" evidence="11">
    <location>
        <begin position="995"/>
        <end position="1004"/>
    </location>
</feature>
<dbReference type="InterPro" id="IPR003599">
    <property type="entry name" value="Ig_sub"/>
</dbReference>
<reference evidence="16 17" key="1">
    <citation type="submission" date="2019-04" db="EMBL/GenBank/DDBJ databases">
        <authorList>
            <consortium name="Wellcome Sanger Institute Data Sharing"/>
        </authorList>
    </citation>
    <scope>NUCLEOTIDE SEQUENCE [LARGE SCALE GENOMIC DNA]</scope>
</reference>
<dbReference type="InterPro" id="IPR036116">
    <property type="entry name" value="FN3_sf"/>
</dbReference>
<dbReference type="Proteomes" id="UP000694397">
    <property type="component" value="Chromosome 7"/>
</dbReference>
<dbReference type="FunFam" id="2.60.40.10:FF:000930">
    <property type="entry name" value="immunoglobulin superfamily DCC subclass member 3"/>
    <property type="match status" value="1"/>
</dbReference>
<dbReference type="FunFam" id="2.60.40.10:FF:000028">
    <property type="entry name" value="Neuronal cell adhesion molecule"/>
    <property type="match status" value="1"/>
</dbReference>
<feature type="region of interest" description="Disordered" evidence="11">
    <location>
        <begin position="798"/>
        <end position="817"/>
    </location>
</feature>
<feature type="domain" description="Fibronectin type-III" evidence="15">
    <location>
        <begin position="505"/>
        <end position="600"/>
    </location>
</feature>
<dbReference type="InterPro" id="IPR007110">
    <property type="entry name" value="Ig-like_dom"/>
</dbReference>
<keyword evidence="17" id="KW-1185">Reference proteome</keyword>
<protein>
    <submittedName>
        <fullName evidence="16">Immunoglobulin superfamily DCC subclass member 4</fullName>
    </submittedName>
</protein>
<dbReference type="FunFam" id="2.60.40.10:FF:000551">
    <property type="entry name" value="Protogenin A"/>
    <property type="match status" value="1"/>
</dbReference>
<dbReference type="Pfam" id="PF00041">
    <property type="entry name" value="fn3"/>
    <property type="match status" value="5"/>
</dbReference>
<sequence length="1173" mass="128031">MAVKSGSLLCVLSLCVCARPLPGRPVSLELSCGVGPLSVVLEPGHPLLLDCHLGATEAPTNVTWMRGETPILDNEAVSALPNGSLLVRPDKVEGVEGEYSCVSSGPFGALASRTLSLHLARPPRVTEHPQAQVVPVGGMVRFQCQVDGLPVPRITWERDQEPLPLKDRYIALPNGILQIQEVQEDDGGIYHCMASSVAHKGLSQKATLTVTPAGPSPSPHQVVIVERPRNTTVVLGRTAVMECMAQGEPKPYVSWSRKDGKPIATDVVVLQTNLVIPDTRRHHAGVYVCRANKPKTREFVLAAAELHVLAPPVILQPPETVSLSRGNTARFVCNSTGEPSPVLRWLRNGAPVRTSGRIKTQGTGILLINQVGVEDAGYYQCVASNSLGTACATAKLSVVVREGLPSPPRLLSALPHSSTTVLLSWQRPEHNSEHIIGFSVHYQQEAGPDITEYQFAVNNDTTEFCVRELLPHTTYTFYVVAYSPMGASRPSLPVTLEMLQDVPSAPPQLSLLSISPTDIHVMWLPLSRQESRGTVTRYRIEYTTLDQADQVSSVEVAGNETQVTIRGLLPNRLYQLRGMAETRAGFGTPSEWTLHCTPEHLNHSEVIFAPTELKVRSQKHSLYVMWQPPPNRTHISGYKLYCREVSSDSRESPPTKLGMAVSQYEVTALAPDQLYEVKVLAYSEQTDGYAAVWRGRTDKVPAASGGLPGGLLPPPPPSSVQASANNSTSIWLRWERPRVSGSVGEIYYTVRYSPAGLRNASLVSYYTSSTQEILLSALKPFTRYELAVQTNGLGVGGPFSSTVEESTLPDRPSSPPAELQLTALDSSSVLASWRPPLEPNGIIVEYRIQYSEDSRQLDWQWTKLSRDGTVISTEVQGLRSATHYFFRMRACTEVGAGPFTPTKEVRTLPEMEELDVSTVTGVIVGVCLGLLCVVFCMCFSLRSNKTRKVPGGLDSTALTSQYHPGQSVALQASMDRGYQELEALMSTKEQNVAVPKEDKSEEQSLMRSGGDIGSLDLEGKKDGREELYSSSSSKQMDAEVIIHSKSSDSKEGWQEDCGEEHSWGCRRTCLRNGSSSTQPCAPDQGADFQEVAQPPPSTQSDPCLEIMKEHTRHQEGGPSREGLDRWRQQPSSTLATRNCLQNGNGHFLIKVLPRSPASSPGLVKTYPAPHSYP</sequence>
<dbReference type="InterPro" id="IPR003598">
    <property type="entry name" value="Ig_sub2"/>
</dbReference>
<dbReference type="InterPro" id="IPR036179">
    <property type="entry name" value="Ig-like_dom_sf"/>
</dbReference>
<evidence type="ECO:0000256" key="11">
    <source>
        <dbReference type="SAM" id="MobiDB-lite"/>
    </source>
</evidence>
<feature type="domain" description="Fibronectin type-III" evidence="15">
    <location>
        <begin position="407"/>
        <end position="501"/>
    </location>
</feature>
<dbReference type="GO" id="GO:0016020">
    <property type="term" value="C:membrane"/>
    <property type="evidence" value="ECO:0007669"/>
    <property type="project" value="UniProtKB-SubCell"/>
</dbReference>
<keyword evidence="3 12" id="KW-0812">Transmembrane</keyword>
<evidence type="ECO:0000256" key="9">
    <source>
        <dbReference type="ARBA" id="ARBA00023180"/>
    </source>
</evidence>
<dbReference type="OrthoDB" id="6266590at2759"/>
<evidence type="ECO:0000256" key="8">
    <source>
        <dbReference type="ARBA" id="ARBA00023157"/>
    </source>
</evidence>
<feature type="compositionally biased region" description="Basic and acidic residues" evidence="11">
    <location>
        <begin position="1106"/>
        <end position="1115"/>
    </location>
</feature>
<evidence type="ECO:0000256" key="5">
    <source>
        <dbReference type="ARBA" id="ARBA00022737"/>
    </source>
</evidence>
<reference evidence="16" key="2">
    <citation type="submission" date="2025-08" db="UniProtKB">
        <authorList>
            <consortium name="Ensembl"/>
        </authorList>
    </citation>
    <scope>IDENTIFICATION</scope>
</reference>
<dbReference type="GeneTree" id="ENSGT00940000159637"/>
<feature type="domain" description="Fibronectin type-III" evidence="15">
    <location>
        <begin position="716"/>
        <end position="810"/>
    </location>
</feature>
<comment type="subcellular location">
    <subcellularLocation>
        <location evidence="1">Membrane</location>
        <topology evidence="1">Single-pass membrane protein</topology>
    </subcellularLocation>
</comment>
<dbReference type="SUPFAM" id="SSF48726">
    <property type="entry name" value="Immunoglobulin"/>
    <property type="match status" value="4"/>
</dbReference>
<dbReference type="AlphaFoldDB" id="A0A8C9S492"/>
<dbReference type="Ensembl" id="ENSSFOT00015024405.2">
    <property type="protein sequence ID" value="ENSSFOP00015024145.2"/>
    <property type="gene ID" value="ENSSFOG00015015524.2"/>
</dbReference>
<dbReference type="PRINTS" id="PR00014">
    <property type="entry name" value="FNTYPEIII"/>
</dbReference>
<dbReference type="Pfam" id="PF07679">
    <property type="entry name" value="I-set"/>
    <property type="match status" value="1"/>
</dbReference>
<feature type="region of interest" description="Disordered" evidence="11">
    <location>
        <begin position="704"/>
        <end position="723"/>
    </location>
</feature>
<keyword evidence="10" id="KW-0393">Immunoglobulin domain</keyword>
<keyword evidence="6 12" id="KW-1133">Transmembrane helix</keyword>
<feature type="domain" description="Ig-like" evidence="14">
    <location>
        <begin position="311"/>
        <end position="397"/>
    </location>
</feature>
<evidence type="ECO:0000256" key="13">
    <source>
        <dbReference type="SAM" id="SignalP"/>
    </source>
</evidence>
<reference evidence="16" key="3">
    <citation type="submission" date="2025-09" db="UniProtKB">
        <authorList>
            <consortium name="Ensembl"/>
        </authorList>
    </citation>
    <scope>IDENTIFICATION</scope>
</reference>
<dbReference type="InterPro" id="IPR013098">
    <property type="entry name" value="Ig_I-set"/>
</dbReference>
<dbReference type="SMART" id="SM00409">
    <property type="entry name" value="IG"/>
    <property type="match status" value="4"/>
</dbReference>
<evidence type="ECO:0000259" key="14">
    <source>
        <dbReference type="PROSITE" id="PS50835"/>
    </source>
</evidence>
<keyword evidence="9" id="KW-0325">Glycoprotein</keyword>
<dbReference type="SMART" id="SM00060">
    <property type="entry name" value="FN3"/>
    <property type="match status" value="5"/>
</dbReference>
<keyword evidence="7 12" id="KW-0472">Membrane</keyword>
<name>A0A8C9S492_SCLFO</name>
<dbReference type="PROSITE" id="PS50853">
    <property type="entry name" value="FN3"/>
    <property type="match status" value="5"/>
</dbReference>
<dbReference type="PANTHER" id="PTHR44170">
    <property type="entry name" value="PROTEIN SIDEKICK"/>
    <property type="match status" value="1"/>
</dbReference>
<feature type="compositionally biased region" description="Polar residues" evidence="11">
    <location>
        <begin position="1128"/>
        <end position="1139"/>
    </location>
</feature>
<feature type="region of interest" description="Disordered" evidence="11">
    <location>
        <begin position="1074"/>
        <end position="1139"/>
    </location>
</feature>
<evidence type="ECO:0000256" key="2">
    <source>
        <dbReference type="ARBA" id="ARBA00009588"/>
    </source>
</evidence>
<comment type="similarity">
    <text evidence="2">Belongs to the immunoglobulin superfamily. DCC family.</text>
</comment>
<feature type="domain" description="Fibronectin type-III" evidence="15">
    <location>
        <begin position="815"/>
        <end position="910"/>
    </location>
</feature>
<dbReference type="CDD" id="cd00063">
    <property type="entry name" value="FN3"/>
    <property type="match status" value="5"/>
</dbReference>
<organism evidence="16 17">
    <name type="scientific">Scleropages formosus</name>
    <name type="common">Asian bonytongue</name>
    <name type="synonym">Osteoglossum formosum</name>
    <dbReference type="NCBI Taxonomy" id="113540"/>
    <lineage>
        <taxon>Eukaryota</taxon>
        <taxon>Metazoa</taxon>
        <taxon>Chordata</taxon>
        <taxon>Craniata</taxon>
        <taxon>Vertebrata</taxon>
        <taxon>Euteleostomi</taxon>
        <taxon>Actinopterygii</taxon>
        <taxon>Neopterygii</taxon>
        <taxon>Teleostei</taxon>
        <taxon>Osteoglossocephala</taxon>
        <taxon>Osteoglossomorpha</taxon>
        <taxon>Osteoglossiformes</taxon>
        <taxon>Osteoglossidae</taxon>
        <taxon>Scleropages</taxon>
    </lineage>
</organism>
<evidence type="ECO:0000256" key="3">
    <source>
        <dbReference type="ARBA" id="ARBA00022692"/>
    </source>
</evidence>
<feature type="transmembrane region" description="Helical" evidence="12">
    <location>
        <begin position="919"/>
        <end position="941"/>
    </location>
</feature>
<dbReference type="PROSITE" id="PS50835">
    <property type="entry name" value="IG_LIKE"/>
    <property type="match status" value="4"/>
</dbReference>
<feature type="domain" description="Ig-like" evidence="14">
    <location>
        <begin position="123"/>
        <end position="209"/>
    </location>
</feature>
<dbReference type="SMART" id="SM00408">
    <property type="entry name" value="IGc2"/>
    <property type="match status" value="4"/>
</dbReference>
<feature type="chain" id="PRO_5034422079" evidence="13">
    <location>
        <begin position="19"/>
        <end position="1173"/>
    </location>
</feature>
<evidence type="ECO:0000259" key="15">
    <source>
        <dbReference type="PROSITE" id="PS50853"/>
    </source>
</evidence>
<feature type="domain" description="Ig-like" evidence="14">
    <location>
        <begin position="25"/>
        <end position="116"/>
    </location>
</feature>
<keyword evidence="8" id="KW-1015">Disulfide bond</keyword>
<evidence type="ECO:0000256" key="12">
    <source>
        <dbReference type="SAM" id="Phobius"/>
    </source>
</evidence>
<dbReference type="GO" id="GO:0098609">
    <property type="term" value="P:cell-cell adhesion"/>
    <property type="evidence" value="ECO:0007669"/>
    <property type="project" value="TreeGrafter"/>
</dbReference>
<dbReference type="Pfam" id="PF13927">
    <property type="entry name" value="Ig_3"/>
    <property type="match status" value="2"/>
</dbReference>
<keyword evidence="5" id="KW-0677">Repeat</keyword>
<feature type="region of interest" description="Disordered" evidence="11">
    <location>
        <begin position="989"/>
        <end position="1035"/>
    </location>
</feature>
<accession>A0A8C9S492</accession>
<dbReference type="PANTHER" id="PTHR44170:SF5">
    <property type="entry name" value="IMMUNOGLOBULIN SUPERFAMILY DCC SUBCLASS MEMBER 4"/>
    <property type="match status" value="1"/>
</dbReference>
<feature type="region of interest" description="Disordered" evidence="11">
    <location>
        <begin position="1153"/>
        <end position="1173"/>
    </location>
</feature>
<feature type="compositionally biased region" description="Basic and acidic residues" evidence="11">
    <location>
        <begin position="1017"/>
        <end position="1027"/>
    </location>
</feature>
<proteinExistence type="inferred from homology"/>
<feature type="domain" description="Fibronectin type-III" evidence="15">
    <location>
        <begin position="609"/>
        <end position="703"/>
    </location>
</feature>
<evidence type="ECO:0000256" key="10">
    <source>
        <dbReference type="ARBA" id="ARBA00023319"/>
    </source>
</evidence>